<dbReference type="PANTHER" id="PTHR35510">
    <property type="entry name" value="DBH-LIKE MONOOXYGENASE"/>
    <property type="match status" value="1"/>
</dbReference>
<gene>
    <name evidence="1" type="ORF">R1sor_018266</name>
</gene>
<dbReference type="PANTHER" id="PTHR35510:SF1">
    <property type="entry name" value="DBH-LIKE MONOOXYGENASE"/>
    <property type="match status" value="1"/>
</dbReference>
<dbReference type="Proteomes" id="UP001633002">
    <property type="component" value="Unassembled WGS sequence"/>
</dbReference>
<name>A0ABD3ICH4_9MARC</name>
<accession>A0ABD3ICH4</accession>
<sequence>MSARIHSLKRRDPDDLLLELQNVSLSPSKRLRLNDDGAPVSAGLASAVTTPQSSGETPFSLLKGLSAPVLSASTPSTSVDMVLAPSPPVSVPASESRAIVLYRPVNPPLFPGGPPSGSVDLPISLKLHSSMLPRPQALDLSGGSALPFEQRRLTRNSSCPRLSSGMDDQLMREESDEKAAQQLQVIPWVPNVTTALLTNIKSTTEEVYDGPVGTTDAEDMMDAESMEIVNDDVVTSESSTMNVGDQFGNPVPTFGPWPQYDSFQPQFPRAMWSH</sequence>
<protein>
    <submittedName>
        <fullName evidence="1">Uncharacterized protein</fullName>
    </submittedName>
</protein>
<proteinExistence type="predicted"/>
<dbReference type="AlphaFoldDB" id="A0ABD3ICH4"/>
<organism evidence="1 2">
    <name type="scientific">Riccia sorocarpa</name>
    <dbReference type="NCBI Taxonomy" id="122646"/>
    <lineage>
        <taxon>Eukaryota</taxon>
        <taxon>Viridiplantae</taxon>
        <taxon>Streptophyta</taxon>
        <taxon>Embryophyta</taxon>
        <taxon>Marchantiophyta</taxon>
        <taxon>Marchantiopsida</taxon>
        <taxon>Marchantiidae</taxon>
        <taxon>Marchantiales</taxon>
        <taxon>Ricciaceae</taxon>
        <taxon>Riccia</taxon>
    </lineage>
</organism>
<evidence type="ECO:0000313" key="1">
    <source>
        <dbReference type="EMBL" id="KAL3700244.1"/>
    </source>
</evidence>
<keyword evidence="2" id="KW-1185">Reference proteome</keyword>
<comment type="caution">
    <text evidence="1">The sequence shown here is derived from an EMBL/GenBank/DDBJ whole genome shotgun (WGS) entry which is preliminary data.</text>
</comment>
<evidence type="ECO:0000313" key="2">
    <source>
        <dbReference type="Proteomes" id="UP001633002"/>
    </source>
</evidence>
<reference evidence="1 2" key="1">
    <citation type="submission" date="2024-09" db="EMBL/GenBank/DDBJ databases">
        <title>Chromosome-scale assembly of Riccia sorocarpa.</title>
        <authorList>
            <person name="Paukszto L."/>
        </authorList>
    </citation>
    <scope>NUCLEOTIDE SEQUENCE [LARGE SCALE GENOMIC DNA]</scope>
    <source>
        <strain evidence="1">LP-2024</strain>
        <tissue evidence="1">Aerial parts of the thallus</tissue>
    </source>
</reference>
<dbReference type="EMBL" id="JBJQOH010000001">
    <property type="protein sequence ID" value="KAL3700244.1"/>
    <property type="molecule type" value="Genomic_DNA"/>
</dbReference>